<keyword evidence="1" id="KW-0812">Transmembrane</keyword>
<evidence type="ECO:0000256" key="1">
    <source>
        <dbReference type="SAM" id="Phobius"/>
    </source>
</evidence>
<feature type="transmembrane region" description="Helical" evidence="1">
    <location>
        <begin position="12"/>
        <end position="29"/>
    </location>
</feature>
<dbReference type="CDD" id="cd00198">
    <property type="entry name" value="vWFA"/>
    <property type="match status" value="1"/>
</dbReference>
<feature type="transmembrane region" description="Helical" evidence="1">
    <location>
        <begin position="63"/>
        <end position="84"/>
    </location>
</feature>
<dbReference type="SUPFAM" id="SSF53300">
    <property type="entry name" value="vWA-like"/>
    <property type="match status" value="1"/>
</dbReference>
<dbReference type="InterPro" id="IPR036465">
    <property type="entry name" value="vWFA_dom_sf"/>
</dbReference>
<proteinExistence type="predicted"/>
<organism evidence="3 4">
    <name type="scientific">Yoonia maritima</name>
    <dbReference type="NCBI Taxonomy" id="1435347"/>
    <lineage>
        <taxon>Bacteria</taxon>
        <taxon>Pseudomonadati</taxon>
        <taxon>Pseudomonadota</taxon>
        <taxon>Alphaproteobacteria</taxon>
        <taxon>Rhodobacterales</taxon>
        <taxon>Paracoccaceae</taxon>
        <taxon>Yoonia</taxon>
    </lineage>
</organism>
<sequence length="308" mass="33016">MSSIADITFLRPFWFAAIPVLVTLMIWRLRRSGQPGDWQASIQPHLLAAMTAMGRIEPAGSRFFAAVPFVIAMCVAVALTGPSIEKRGAQTFRNLDGVVFVIDVSGSMVRDESWPSVVNMAHAGLSALGSKPAALIVYGGDSYLASPLTTDHRQLAQSISLIDEDFIPDRGNRPHLALERAADVLQNALVLSGDVVLMTDGEGLGDDAIAAAMRITELGARLSVVLAKTTVSGNPPISPATFESLVSVGGGQIYETPDLIRFMADFGDAAASRTELQDLQLVLRADIGRYILFLALLPALLLFRRSRA</sequence>
<feature type="domain" description="VWFA" evidence="2">
    <location>
        <begin position="98"/>
        <end position="202"/>
    </location>
</feature>
<accession>A0A2T0VY62</accession>
<protein>
    <submittedName>
        <fullName evidence="3">Ca-activated chloride channel family protein</fullName>
    </submittedName>
</protein>
<evidence type="ECO:0000313" key="3">
    <source>
        <dbReference type="EMBL" id="PRY77168.1"/>
    </source>
</evidence>
<keyword evidence="1" id="KW-1133">Transmembrane helix</keyword>
<dbReference type="Proteomes" id="UP000238007">
    <property type="component" value="Unassembled WGS sequence"/>
</dbReference>
<dbReference type="Pfam" id="PF13519">
    <property type="entry name" value="VWA_2"/>
    <property type="match status" value="1"/>
</dbReference>
<dbReference type="AlphaFoldDB" id="A0A2T0VY62"/>
<dbReference type="EMBL" id="PVTP01000006">
    <property type="protein sequence ID" value="PRY77168.1"/>
    <property type="molecule type" value="Genomic_DNA"/>
</dbReference>
<dbReference type="InterPro" id="IPR002035">
    <property type="entry name" value="VWF_A"/>
</dbReference>
<keyword evidence="4" id="KW-1185">Reference proteome</keyword>
<dbReference type="Gene3D" id="3.40.50.410">
    <property type="entry name" value="von Willebrand factor, type A domain"/>
    <property type="match status" value="1"/>
</dbReference>
<name>A0A2T0VY62_9RHOB</name>
<reference evidence="3 4" key="1">
    <citation type="submission" date="2018-03" db="EMBL/GenBank/DDBJ databases">
        <title>Genomic Encyclopedia of Archaeal and Bacterial Type Strains, Phase II (KMG-II): from individual species to whole genera.</title>
        <authorList>
            <person name="Goeker M."/>
        </authorList>
    </citation>
    <scope>NUCLEOTIDE SEQUENCE [LARGE SCALE GENOMIC DNA]</scope>
    <source>
        <strain evidence="3 4">DSM 101533</strain>
    </source>
</reference>
<dbReference type="OrthoDB" id="8005957at2"/>
<evidence type="ECO:0000313" key="4">
    <source>
        <dbReference type="Proteomes" id="UP000238007"/>
    </source>
</evidence>
<evidence type="ECO:0000259" key="2">
    <source>
        <dbReference type="Pfam" id="PF13519"/>
    </source>
</evidence>
<dbReference type="RefSeq" id="WP_106357677.1">
    <property type="nucleotide sequence ID" value="NZ_PVTP01000006.1"/>
</dbReference>
<comment type="caution">
    <text evidence="3">The sequence shown here is derived from an EMBL/GenBank/DDBJ whole genome shotgun (WGS) entry which is preliminary data.</text>
</comment>
<gene>
    <name evidence="3" type="ORF">CLV80_10612</name>
</gene>
<keyword evidence="1" id="KW-0472">Membrane</keyword>